<dbReference type="Pfam" id="PF06293">
    <property type="entry name" value="Kdo"/>
    <property type="match status" value="1"/>
</dbReference>
<dbReference type="PANTHER" id="PTHR37171">
    <property type="entry name" value="SERINE/THREONINE-PROTEIN KINASE YRZF-RELATED"/>
    <property type="match status" value="1"/>
</dbReference>
<dbReference type="AlphaFoldDB" id="A0A0D2JFG8"/>
<dbReference type="OrthoDB" id="2138423at2759"/>
<dbReference type="InterPro" id="IPR011009">
    <property type="entry name" value="Kinase-like_dom_sf"/>
</dbReference>
<dbReference type="GeneID" id="25742622"/>
<keyword evidence="2" id="KW-1185">Reference proteome</keyword>
<reference evidence="1 2" key="1">
    <citation type="journal article" date="2013" name="BMC Genomics">
        <title>Reconstruction of the lipid metabolism for the microalga Monoraphidium neglectum from its genome sequence reveals characteristics suitable for biofuel production.</title>
        <authorList>
            <person name="Bogen C."/>
            <person name="Al-Dilaimi A."/>
            <person name="Albersmeier A."/>
            <person name="Wichmann J."/>
            <person name="Grundmann M."/>
            <person name="Rupp O."/>
            <person name="Lauersen K.J."/>
            <person name="Blifernez-Klassen O."/>
            <person name="Kalinowski J."/>
            <person name="Goesmann A."/>
            <person name="Mussgnug J.H."/>
            <person name="Kruse O."/>
        </authorList>
    </citation>
    <scope>NUCLEOTIDE SEQUENCE [LARGE SCALE GENOMIC DNA]</scope>
    <source>
        <strain evidence="1 2">SAG 48.87</strain>
    </source>
</reference>
<organism evidence="1 2">
    <name type="scientific">Monoraphidium neglectum</name>
    <dbReference type="NCBI Taxonomy" id="145388"/>
    <lineage>
        <taxon>Eukaryota</taxon>
        <taxon>Viridiplantae</taxon>
        <taxon>Chlorophyta</taxon>
        <taxon>core chlorophytes</taxon>
        <taxon>Chlorophyceae</taxon>
        <taxon>CS clade</taxon>
        <taxon>Sphaeropleales</taxon>
        <taxon>Selenastraceae</taxon>
        <taxon>Monoraphidium</taxon>
    </lineage>
</organism>
<dbReference type="RefSeq" id="XP_013897237.1">
    <property type="nucleotide sequence ID" value="XM_014041783.1"/>
</dbReference>
<dbReference type="Proteomes" id="UP000054498">
    <property type="component" value="Unassembled WGS sequence"/>
</dbReference>
<proteinExistence type="predicted"/>
<evidence type="ECO:0000313" key="2">
    <source>
        <dbReference type="Proteomes" id="UP000054498"/>
    </source>
</evidence>
<gene>
    <name evidence="1" type="ORF">MNEG_9747</name>
</gene>
<accession>A0A0D2JFG8</accession>
<protein>
    <recommendedName>
        <fullName evidence="3">Protein kinase domain-containing protein</fullName>
    </recommendedName>
</protein>
<dbReference type="PANTHER" id="PTHR37171:SF1">
    <property type="entry name" value="SERINE_THREONINE-PROTEIN KINASE YRZF-RELATED"/>
    <property type="match status" value="1"/>
</dbReference>
<name>A0A0D2JFG8_9CHLO</name>
<evidence type="ECO:0008006" key="3">
    <source>
        <dbReference type="Google" id="ProtNLM"/>
    </source>
</evidence>
<evidence type="ECO:0000313" key="1">
    <source>
        <dbReference type="EMBL" id="KIY98217.1"/>
    </source>
</evidence>
<dbReference type="InterPro" id="IPR052396">
    <property type="entry name" value="Meiotic_Drive_Suppr_Kinase"/>
</dbReference>
<dbReference type="EMBL" id="KK102267">
    <property type="protein sequence ID" value="KIY98217.1"/>
    <property type="molecule type" value="Genomic_DNA"/>
</dbReference>
<dbReference type="Gene3D" id="1.10.510.10">
    <property type="entry name" value="Transferase(Phosphotransferase) domain 1"/>
    <property type="match status" value="1"/>
</dbReference>
<dbReference type="KEGG" id="mng:MNEG_9747"/>
<sequence length="135" mass="15342">MADGCKQRDVVADLKNEVLVYEHLAALQGKVIPDLLAGGFWRDEYLFFLATAVVEGEQPSSATADAYPEAEKALRKIHAMGVVHRAVRRRNMLVARKGRSFKVWFLDFETSRIAAAPEEFDQDMADLRRVFRRSD</sequence>
<dbReference type="SUPFAM" id="SSF56112">
    <property type="entry name" value="Protein kinase-like (PK-like)"/>
    <property type="match status" value="1"/>
</dbReference>